<protein>
    <submittedName>
        <fullName evidence="1">Uncharacterized protein</fullName>
    </submittedName>
</protein>
<proteinExistence type="predicted"/>
<dbReference type="EMBL" id="CM042024">
    <property type="protein sequence ID" value="KAI3810569.1"/>
    <property type="molecule type" value="Genomic_DNA"/>
</dbReference>
<organism evidence="1 2">
    <name type="scientific">Smallanthus sonchifolius</name>
    <dbReference type="NCBI Taxonomy" id="185202"/>
    <lineage>
        <taxon>Eukaryota</taxon>
        <taxon>Viridiplantae</taxon>
        <taxon>Streptophyta</taxon>
        <taxon>Embryophyta</taxon>
        <taxon>Tracheophyta</taxon>
        <taxon>Spermatophyta</taxon>
        <taxon>Magnoliopsida</taxon>
        <taxon>eudicotyledons</taxon>
        <taxon>Gunneridae</taxon>
        <taxon>Pentapetalae</taxon>
        <taxon>asterids</taxon>
        <taxon>campanulids</taxon>
        <taxon>Asterales</taxon>
        <taxon>Asteraceae</taxon>
        <taxon>Asteroideae</taxon>
        <taxon>Heliantheae alliance</taxon>
        <taxon>Millerieae</taxon>
        <taxon>Smallanthus</taxon>
    </lineage>
</organism>
<dbReference type="Proteomes" id="UP001056120">
    <property type="component" value="Linkage Group LG07"/>
</dbReference>
<accession>A0ACB9IRC4</accession>
<evidence type="ECO:0000313" key="1">
    <source>
        <dbReference type="EMBL" id="KAI3810569.1"/>
    </source>
</evidence>
<name>A0ACB9IRC4_9ASTR</name>
<keyword evidence="2" id="KW-1185">Reference proteome</keyword>
<sequence>MYVFIHSLSHRKGGYDALSVYWGAIVLKICGEENFNLSYHIFTQIIKRAKDNKWLLYPRFIQMILNYLFNDLPPHGRPMTIAKKNDYPQSKLLLSPSKKRRQRKRKKSFFEKKKKNEKEQEPQSDDEEIVRKRKAKGKGIDPDAGKKKKQKSGSDGEAFMKAARDSYVRHQLRSPSRLKTPPPHGITEEDIESYRLARAALKSEGLPPSRQIQGTSGTRHSPPPQTHPIPPTGTPKTLKSMAKKKSKPDGKPVPPPIKESLDPELIKNVGIEASKGREDD</sequence>
<evidence type="ECO:0000313" key="2">
    <source>
        <dbReference type="Proteomes" id="UP001056120"/>
    </source>
</evidence>
<reference evidence="2" key="1">
    <citation type="journal article" date="2022" name="Mol. Ecol. Resour.">
        <title>The genomes of chicory, endive, great burdock and yacon provide insights into Asteraceae palaeo-polyploidization history and plant inulin production.</title>
        <authorList>
            <person name="Fan W."/>
            <person name="Wang S."/>
            <person name="Wang H."/>
            <person name="Wang A."/>
            <person name="Jiang F."/>
            <person name="Liu H."/>
            <person name="Zhao H."/>
            <person name="Xu D."/>
            <person name="Zhang Y."/>
        </authorList>
    </citation>
    <scope>NUCLEOTIDE SEQUENCE [LARGE SCALE GENOMIC DNA]</scope>
    <source>
        <strain evidence="2">cv. Yunnan</strain>
    </source>
</reference>
<gene>
    <name evidence="1" type="ORF">L1987_20188</name>
</gene>
<reference evidence="1 2" key="2">
    <citation type="journal article" date="2022" name="Mol. Ecol. Resour.">
        <title>The genomes of chicory, endive, great burdock and yacon provide insights into Asteraceae paleo-polyploidization history and plant inulin production.</title>
        <authorList>
            <person name="Fan W."/>
            <person name="Wang S."/>
            <person name="Wang H."/>
            <person name="Wang A."/>
            <person name="Jiang F."/>
            <person name="Liu H."/>
            <person name="Zhao H."/>
            <person name="Xu D."/>
            <person name="Zhang Y."/>
        </authorList>
    </citation>
    <scope>NUCLEOTIDE SEQUENCE [LARGE SCALE GENOMIC DNA]</scope>
    <source>
        <strain evidence="2">cv. Yunnan</strain>
        <tissue evidence="1">Leaves</tissue>
    </source>
</reference>
<comment type="caution">
    <text evidence="1">The sequence shown here is derived from an EMBL/GenBank/DDBJ whole genome shotgun (WGS) entry which is preliminary data.</text>
</comment>